<proteinExistence type="predicted"/>
<name>A0A3S2W119_9ACTN</name>
<dbReference type="InterPro" id="IPR009351">
    <property type="entry name" value="AlkZ-like"/>
</dbReference>
<dbReference type="GO" id="GO:0003677">
    <property type="term" value="F:DNA binding"/>
    <property type="evidence" value="ECO:0007669"/>
    <property type="project" value="UniProtKB-KW"/>
</dbReference>
<dbReference type="Proteomes" id="UP000283128">
    <property type="component" value="Unassembled WGS sequence"/>
</dbReference>
<evidence type="ECO:0000313" key="3">
    <source>
        <dbReference type="Proteomes" id="UP000283128"/>
    </source>
</evidence>
<dbReference type="EMBL" id="RZYA01000001">
    <property type="protein sequence ID" value="RVU28638.1"/>
    <property type="molecule type" value="Genomic_DNA"/>
</dbReference>
<gene>
    <name evidence="2" type="ORF">EOT10_01795</name>
</gene>
<dbReference type="AlphaFoldDB" id="A0A3S2W119"/>
<dbReference type="Pfam" id="PF06224">
    <property type="entry name" value="AlkZ-like"/>
    <property type="match status" value="1"/>
</dbReference>
<evidence type="ECO:0000256" key="1">
    <source>
        <dbReference type="SAM" id="MobiDB-lite"/>
    </source>
</evidence>
<dbReference type="PANTHER" id="PTHR38479">
    <property type="entry name" value="LMO0824 PROTEIN"/>
    <property type="match status" value="1"/>
</dbReference>
<dbReference type="PANTHER" id="PTHR38479:SF2">
    <property type="entry name" value="WINGED HELIX DNA-BINDING DOMAIN-CONTAINING PROTEIN"/>
    <property type="match status" value="1"/>
</dbReference>
<keyword evidence="2" id="KW-0238">DNA-binding</keyword>
<evidence type="ECO:0000313" key="2">
    <source>
        <dbReference type="EMBL" id="RVU28638.1"/>
    </source>
</evidence>
<sequence>MSASPATVPGMTDRTLSARALGRATLDRQFLLRRSPVTAKAAVEHLVGLQAQNVKPPYVALAARLDGFDPAELSALLNDREVVRIAAMRSTVHLLGADDCVRLRPLVQPALERELKMFTKRLAGVDLDRLTALTKAYVEEEPRTPKQIRELLLARWPDADPLVLTIAVRCRLPLVQTTPRGLWKRSGQVTLTTAGHWLDRAQEPGGAPESDPDPATAPAPDGTVLRYLAAFGPASVKDMQQWSGLTRMKEVFERLRPRLVTFRDPHGVELFDLPDAPRPDEDTPAPPRLLPEFDNVLLSHADRTRLVPLAYKERTWTGNVVYPTFLVDGVLAGLWNLDEAAASLTLQPFGKLTAAQRDALVAEAEATARTLGVTGPCDIRFGTVRT</sequence>
<keyword evidence="3" id="KW-1185">Reference proteome</keyword>
<protein>
    <submittedName>
        <fullName evidence="2">Winged helix DNA-binding domain-containing protein</fullName>
    </submittedName>
</protein>
<accession>A0A3S2W119</accession>
<feature type="compositionally biased region" description="Low complexity" evidence="1">
    <location>
        <begin position="207"/>
        <end position="221"/>
    </location>
</feature>
<reference evidence="2 3" key="1">
    <citation type="submission" date="2019-01" db="EMBL/GenBank/DDBJ databases">
        <title>Genome sequences of Streptomyces and Rhizobium isolates collected from root and soil.</title>
        <authorList>
            <person name="Chhettri S."/>
            <person name="Sevigny J.L."/>
            <person name="Sen A."/>
            <person name="Ennis N."/>
            <person name="Tisa L."/>
        </authorList>
    </citation>
    <scope>NUCLEOTIDE SEQUENCE [LARGE SCALE GENOMIC DNA]</scope>
    <source>
        <strain evidence="2 3">San01</strain>
    </source>
</reference>
<organism evidence="2 3">
    <name type="scientific">Streptomyces antnestii</name>
    <dbReference type="NCBI Taxonomy" id="2494256"/>
    <lineage>
        <taxon>Bacteria</taxon>
        <taxon>Bacillati</taxon>
        <taxon>Actinomycetota</taxon>
        <taxon>Actinomycetes</taxon>
        <taxon>Kitasatosporales</taxon>
        <taxon>Streptomycetaceae</taxon>
        <taxon>Streptomyces</taxon>
    </lineage>
</organism>
<dbReference type="OrthoDB" id="9148135at2"/>
<feature type="region of interest" description="Disordered" evidence="1">
    <location>
        <begin position="200"/>
        <end position="221"/>
    </location>
</feature>
<comment type="caution">
    <text evidence="2">The sequence shown here is derived from an EMBL/GenBank/DDBJ whole genome shotgun (WGS) entry which is preliminary data.</text>
</comment>